<protein>
    <submittedName>
        <fullName evidence="1">Uncharacterized protein</fullName>
    </submittedName>
</protein>
<dbReference type="EMBL" id="MU004337">
    <property type="protein sequence ID" value="KAF2656376.1"/>
    <property type="molecule type" value="Genomic_DNA"/>
</dbReference>
<sequence>MLTPPNSIEPAMMLAQAYSTADPMYFQEETAWAPYFNSYMTDSMVPANSYQASPLQNCLCSSSRGPCASHFEQIRFQIMSKSVAPRLQLDQQKVGPLPANQQDHVLVPSSSAEIYLDQEKQHNHFVNSSSHTVRPRTASEVSSLRDSVYEEQLPVSFNANETSRSRTSNSDANAEMTKCFDDLLACMRTFGLSDFDATVATYYTANFAANSCPAMAQVASRSRRLKDMITTLKSHSDHWPRHQSRGLHESLLTASTSLCTKEMEMFNGRHECGTRNQKSGAVIEAFEQLLREHGLHLENYEQSSRASADSRFPWEETETGPESMPYLWSLLTGLSGLKGLYCDRVARLVLSILLAAQRMQ</sequence>
<name>A0A6A6T956_9PLEO</name>
<gene>
    <name evidence="1" type="ORF">K491DRAFT_391971</name>
</gene>
<accession>A0A6A6T956</accession>
<proteinExistence type="predicted"/>
<evidence type="ECO:0000313" key="2">
    <source>
        <dbReference type="Proteomes" id="UP000799324"/>
    </source>
</evidence>
<keyword evidence="2" id="KW-1185">Reference proteome</keyword>
<reference evidence="1" key="1">
    <citation type="journal article" date="2020" name="Stud. Mycol.">
        <title>101 Dothideomycetes genomes: a test case for predicting lifestyles and emergence of pathogens.</title>
        <authorList>
            <person name="Haridas S."/>
            <person name="Albert R."/>
            <person name="Binder M."/>
            <person name="Bloem J."/>
            <person name="Labutti K."/>
            <person name="Salamov A."/>
            <person name="Andreopoulos B."/>
            <person name="Baker S."/>
            <person name="Barry K."/>
            <person name="Bills G."/>
            <person name="Bluhm B."/>
            <person name="Cannon C."/>
            <person name="Castanera R."/>
            <person name="Culley D."/>
            <person name="Daum C."/>
            <person name="Ezra D."/>
            <person name="Gonzalez J."/>
            <person name="Henrissat B."/>
            <person name="Kuo A."/>
            <person name="Liang C."/>
            <person name="Lipzen A."/>
            <person name="Lutzoni F."/>
            <person name="Magnuson J."/>
            <person name="Mondo S."/>
            <person name="Nolan M."/>
            <person name="Ohm R."/>
            <person name="Pangilinan J."/>
            <person name="Park H.-J."/>
            <person name="Ramirez L."/>
            <person name="Alfaro M."/>
            <person name="Sun H."/>
            <person name="Tritt A."/>
            <person name="Yoshinaga Y."/>
            <person name="Zwiers L.-H."/>
            <person name="Turgeon B."/>
            <person name="Goodwin S."/>
            <person name="Spatafora J."/>
            <person name="Crous P."/>
            <person name="Grigoriev I."/>
        </authorList>
    </citation>
    <scope>NUCLEOTIDE SEQUENCE</scope>
    <source>
        <strain evidence="1">CBS 122681</strain>
    </source>
</reference>
<evidence type="ECO:0000313" key="1">
    <source>
        <dbReference type="EMBL" id="KAF2656376.1"/>
    </source>
</evidence>
<organism evidence="1 2">
    <name type="scientific">Lophiostoma macrostomum CBS 122681</name>
    <dbReference type="NCBI Taxonomy" id="1314788"/>
    <lineage>
        <taxon>Eukaryota</taxon>
        <taxon>Fungi</taxon>
        <taxon>Dikarya</taxon>
        <taxon>Ascomycota</taxon>
        <taxon>Pezizomycotina</taxon>
        <taxon>Dothideomycetes</taxon>
        <taxon>Pleosporomycetidae</taxon>
        <taxon>Pleosporales</taxon>
        <taxon>Lophiostomataceae</taxon>
        <taxon>Lophiostoma</taxon>
    </lineage>
</organism>
<dbReference type="AlphaFoldDB" id="A0A6A6T956"/>
<dbReference type="OrthoDB" id="194358at2759"/>
<dbReference type="Proteomes" id="UP000799324">
    <property type="component" value="Unassembled WGS sequence"/>
</dbReference>